<name>A0A0R2BLH2_9LACO</name>
<dbReference type="Proteomes" id="UP000051813">
    <property type="component" value="Unassembled WGS sequence"/>
</dbReference>
<dbReference type="OrthoDB" id="2330183at2"/>
<keyword evidence="2" id="KW-1185">Reference proteome</keyword>
<protein>
    <submittedName>
        <fullName evidence="1">Uncharacterized protein</fullName>
    </submittedName>
</protein>
<comment type="caution">
    <text evidence="1">The sequence shown here is derived from an EMBL/GenBank/DDBJ whole genome shotgun (WGS) entry which is preliminary data.</text>
</comment>
<accession>A0A0R2BLH2</accession>
<dbReference type="AlphaFoldDB" id="A0A0R2BLH2"/>
<dbReference type="PATRIC" id="fig|1423738.3.peg.1604"/>
<dbReference type="RefSeq" id="WP_057755641.1">
    <property type="nucleotide sequence ID" value="NZ_AYYK01000004.1"/>
</dbReference>
<reference evidence="1 2" key="1">
    <citation type="journal article" date="2015" name="Genome Announc.">
        <title>Expanding the biotechnology potential of lactobacilli through comparative genomics of 213 strains and associated genera.</title>
        <authorList>
            <person name="Sun Z."/>
            <person name="Harris H.M."/>
            <person name="McCann A."/>
            <person name="Guo C."/>
            <person name="Argimon S."/>
            <person name="Zhang W."/>
            <person name="Yang X."/>
            <person name="Jeffery I.B."/>
            <person name="Cooney J.C."/>
            <person name="Kagawa T.F."/>
            <person name="Liu W."/>
            <person name="Song Y."/>
            <person name="Salvetti E."/>
            <person name="Wrobel A."/>
            <person name="Rasinkangas P."/>
            <person name="Parkhill J."/>
            <person name="Rea M.C."/>
            <person name="O'Sullivan O."/>
            <person name="Ritari J."/>
            <person name="Douillard F.P."/>
            <person name="Paul Ross R."/>
            <person name="Yang R."/>
            <person name="Briner A.E."/>
            <person name="Felis G.E."/>
            <person name="de Vos W.M."/>
            <person name="Barrangou R."/>
            <person name="Klaenhammer T.R."/>
            <person name="Caufield P.W."/>
            <person name="Cui Y."/>
            <person name="Zhang H."/>
            <person name="O'Toole P.W."/>
        </authorList>
    </citation>
    <scope>NUCLEOTIDE SEQUENCE [LARGE SCALE GENOMIC DNA]</scope>
    <source>
        <strain evidence="1 2">DSM 20335</strain>
    </source>
</reference>
<evidence type="ECO:0000313" key="1">
    <source>
        <dbReference type="EMBL" id="KRM79410.1"/>
    </source>
</evidence>
<dbReference type="STRING" id="1423738.FC84_GL001586"/>
<organism evidence="1 2">
    <name type="scientific">Lapidilactobacillus dextrinicus DSM 20335</name>
    <dbReference type="NCBI Taxonomy" id="1423738"/>
    <lineage>
        <taxon>Bacteria</taxon>
        <taxon>Bacillati</taxon>
        <taxon>Bacillota</taxon>
        <taxon>Bacilli</taxon>
        <taxon>Lactobacillales</taxon>
        <taxon>Lactobacillaceae</taxon>
        <taxon>Lapidilactobacillus</taxon>
    </lineage>
</organism>
<dbReference type="EMBL" id="AYYK01000004">
    <property type="protein sequence ID" value="KRM79410.1"/>
    <property type="molecule type" value="Genomic_DNA"/>
</dbReference>
<proteinExistence type="predicted"/>
<evidence type="ECO:0000313" key="2">
    <source>
        <dbReference type="Proteomes" id="UP000051813"/>
    </source>
</evidence>
<sequence>MALTTIFTGMEKGPEQIDANFKELNSSKLDNRYSTKHYSTGQNSLIKAGSIDIARSENTVTVTCSFKLSKDLAANGAIMTLPAGYAAPGFQIRIAAMLSNNKQALIVVDRNALKTSVAITADDYITMTVTYPTNDDFPIE</sequence>
<gene>
    <name evidence="1" type="ORF">FC84_GL001586</name>
</gene>